<dbReference type="Proteomes" id="UP000727456">
    <property type="component" value="Unassembled WGS sequence"/>
</dbReference>
<evidence type="ECO:0000313" key="2">
    <source>
        <dbReference type="Proteomes" id="UP000727456"/>
    </source>
</evidence>
<name>A0ABX0TQ91_9SPHN</name>
<proteinExistence type="predicted"/>
<gene>
    <name evidence="1" type="ORF">FHS31_000352</name>
</gene>
<sequence>MLPELSDRRGERRGLTEGERRLAASIFGTALDPHAVEVRRWAWWALQGREWVMAPAGHLHFHAKGSGWSADFAAESVPLQAFFLHELTHVWQHQRGVNLILRRHPFCRYRYRLERGRRFTDYGLEQQGEIVRHAHLLRHGYAVPGNPPRAAYEALLADAFAKPLRADPRSAWSKWIGRFGARLRGVRD</sequence>
<evidence type="ECO:0008006" key="3">
    <source>
        <dbReference type="Google" id="ProtNLM"/>
    </source>
</evidence>
<organism evidence="1 2">
    <name type="scientific">Sphingomonas vulcanisoli</name>
    <dbReference type="NCBI Taxonomy" id="1658060"/>
    <lineage>
        <taxon>Bacteria</taxon>
        <taxon>Pseudomonadati</taxon>
        <taxon>Pseudomonadota</taxon>
        <taxon>Alphaproteobacteria</taxon>
        <taxon>Sphingomonadales</taxon>
        <taxon>Sphingomonadaceae</taxon>
        <taxon>Sphingomonas</taxon>
    </lineage>
</organism>
<evidence type="ECO:0000313" key="1">
    <source>
        <dbReference type="EMBL" id="NIJ06770.1"/>
    </source>
</evidence>
<dbReference type="EMBL" id="JAAOZC010000001">
    <property type="protein sequence ID" value="NIJ06770.1"/>
    <property type="molecule type" value="Genomic_DNA"/>
</dbReference>
<keyword evidence="2" id="KW-1185">Reference proteome</keyword>
<reference evidence="1 2" key="1">
    <citation type="submission" date="2020-03" db="EMBL/GenBank/DDBJ databases">
        <title>Genomic Encyclopedia of Type Strains, Phase III (KMG-III): the genomes of soil and plant-associated and newly described type strains.</title>
        <authorList>
            <person name="Whitman W."/>
        </authorList>
    </citation>
    <scope>NUCLEOTIDE SEQUENCE [LARGE SCALE GENOMIC DNA]</scope>
    <source>
        <strain evidence="1 2">CECT 8804</strain>
    </source>
</reference>
<accession>A0ABX0TQ91</accession>
<dbReference type="RefSeq" id="WP_243843201.1">
    <property type="nucleotide sequence ID" value="NZ_JAAOZC010000001.1"/>
</dbReference>
<comment type="caution">
    <text evidence="1">The sequence shown here is derived from an EMBL/GenBank/DDBJ whole genome shotgun (WGS) entry which is preliminary data.</text>
</comment>
<protein>
    <recommendedName>
        <fullName evidence="3">Vgr related protein</fullName>
    </recommendedName>
</protein>